<keyword evidence="5" id="KW-0998">Cell outer membrane</keyword>
<keyword evidence="9" id="KW-1185">Reference proteome</keyword>
<dbReference type="Gene3D" id="1.25.40.390">
    <property type="match status" value="1"/>
</dbReference>
<dbReference type="EMBL" id="QKZT01000024">
    <property type="protein sequence ID" value="PZX47584.1"/>
    <property type="molecule type" value="Genomic_DNA"/>
</dbReference>
<feature type="domain" description="RagB/SusD" evidence="7">
    <location>
        <begin position="453"/>
        <end position="550"/>
    </location>
</feature>
<dbReference type="RefSeq" id="WP_111322606.1">
    <property type="nucleotide sequence ID" value="NZ_QKZT01000024.1"/>
</dbReference>
<reference evidence="8 9" key="1">
    <citation type="submission" date="2018-06" db="EMBL/GenBank/DDBJ databases">
        <title>Genomic Encyclopedia of Archaeal and Bacterial Type Strains, Phase II (KMG-II): from individual species to whole genera.</title>
        <authorList>
            <person name="Goeker M."/>
        </authorList>
    </citation>
    <scope>NUCLEOTIDE SEQUENCE [LARGE SCALE GENOMIC DNA]</scope>
    <source>
        <strain evidence="8 9">DSM 19830</strain>
    </source>
</reference>
<feature type="signal peptide" evidence="6">
    <location>
        <begin position="1"/>
        <end position="18"/>
    </location>
</feature>
<dbReference type="Pfam" id="PF07980">
    <property type="entry name" value="SusD_RagB"/>
    <property type="match status" value="1"/>
</dbReference>
<evidence type="ECO:0000313" key="9">
    <source>
        <dbReference type="Proteomes" id="UP000248882"/>
    </source>
</evidence>
<comment type="subcellular location">
    <subcellularLocation>
        <location evidence="1">Cell outer membrane</location>
    </subcellularLocation>
</comment>
<name>A0A2W7QGI5_9BACT</name>
<keyword evidence="4" id="KW-0472">Membrane</keyword>
<evidence type="ECO:0000256" key="3">
    <source>
        <dbReference type="ARBA" id="ARBA00022729"/>
    </source>
</evidence>
<comment type="caution">
    <text evidence="8">The sequence shown here is derived from an EMBL/GenBank/DDBJ whole genome shotgun (WGS) entry which is preliminary data.</text>
</comment>
<organism evidence="8 9">
    <name type="scientific">Algoriphagus chordae</name>
    <dbReference type="NCBI Taxonomy" id="237019"/>
    <lineage>
        <taxon>Bacteria</taxon>
        <taxon>Pseudomonadati</taxon>
        <taxon>Bacteroidota</taxon>
        <taxon>Cytophagia</taxon>
        <taxon>Cytophagales</taxon>
        <taxon>Cyclobacteriaceae</taxon>
        <taxon>Algoriphagus</taxon>
    </lineage>
</organism>
<proteinExistence type="inferred from homology"/>
<dbReference type="SUPFAM" id="SSF48452">
    <property type="entry name" value="TPR-like"/>
    <property type="match status" value="1"/>
</dbReference>
<evidence type="ECO:0000313" key="8">
    <source>
        <dbReference type="EMBL" id="PZX47584.1"/>
    </source>
</evidence>
<evidence type="ECO:0000256" key="5">
    <source>
        <dbReference type="ARBA" id="ARBA00023237"/>
    </source>
</evidence>
<evidence type="ECO:0000259" key="7">
    <source>
        <dbReference type="Pfam" id="PF07980"/>
    </source>
</evidence>
<protein>
    <submittedName>
        <fullName evidence="8">SusD-like starch-binding protein associating with outer membrane</fullName>
    </submittedName>
</protein>
<keyword evidence="3 6" id="KW-0732">Signal</keyword>
<dbReference type="GO" id="GO:0009279">
    <property type="term" value="C:cell outer membrane"/>
    <property type="evidence" value="ECO:0007669"/>
    <property type="project" value="UniProtKB-SubCell"/>
</dbReference>
<evidence type="ECO:0000256" key="1">
    <source>
        <dbReference type="ARBA" id="ARBA00004442"/>
    </source>
</evidence>
<dbReference type="AlphaFoldDB" id="A0A2W7QGI5"/>
<comment type="similarity">
    <text evidence="2">Belongs to the SusD family.</text>
</comment>
<dbReference type="Proteomes" id="UP000248882">
    <property type="component" value="Unassembled WGS sequence"/>
</dbReference>
<evidence type="ECO:0000256" key="2">
    <source>
        <dbReference type="ARBA" id="ARBA00006275"/>
    </source>
</evidence>
<dbReference type="InterPro" id="IPR012944">
    <property type="entry name" value="SusD_RagB_dom"/>
</dbReference>
<dbReference type="InterPro" id="IPR011990">
    <property type="entry name" value="TPR-like_helical_dom_sf"/>
</dbReference>
<dbReference type="PROSITE" id="PS51257">
    <property type="entry name" value="PROKAR_LIPOPROTEIN"/>
    <property type="match status" value="1"/>
</dbReference>
<accession>A0A2W7QGI5</accession>
<evidence type="ECO:0000256" key="4">
    <source>
        <dbReference type="ARBA" id="ARBA00023136"/>
    </source>
</evidence>
<dbReference type="OrthoDB" id="5694214at2"/>
<sequence length="581" mass="65212">MKNIRFYKLLPIAAFAFAFFGCTDLNEDILDESLTGTGQAEVVSGSIAPVYGMLRQVWLHTVNFGLQEVASDEGILPYRGGTDWFDGGKFISVHQHLMTPSNGLVGDAWTYITLTLSRAVLAEERLRIEVEKGNSAAQDPLYEMIAMKAYLNMLALDNWGLVLKKEGSDQTSDVLRGQEAISYIESELLSVVDVIGSDKGPGRLNKNAVSSLLARLYLNAAVYRDPYGTPDFQSADMDKVIQYTDNIINGPNTLSAEYFDLFSDDNHYNPEVIFSLDQRGVLETEHSRWAYWPISGDLIPRPEFPNTRGTDAVAVTPDFFQTWVDAYGNVDPADADARFFKENTIIPEDLQDLTGVNPNNDSDHYYSIEATKFEINRGILRDIIWGPRKDDGGNILTDDAGKVRIYPVINRRSSGADIRYVDHTLKVDFTNEGSLHNAGYRFSKYQFSHTAPNCCSYSSVDLVLVRLGEIYLMRAEAKLRKGDNAGALADINTLRTSRNARPDQTPAALTAIDLDILFRETGFELYWEGFRRNYQIRFGKYEGSWTEKTDTDVYKRLFPIPQKAIDGASSEDGFLVQNQGY</sequence>
<feature type="chain" id="PRO_5015855836" evidence="6">
    <location>
        <begin position="19"/>
        <end position="581"/>
    </location>
</feature>
<gene>
    <name evidence="8" type="ORF">LV85_03933</name>
</gene>
<evidence type="ECO:0000256" key="6">
    <source>
        <dbReference type="SAM" id="SignalP"/>
    </source>
</evidence>